<feature type="compositionally biased region" description="Low complexity" evidence="1">
    <location>
        <begin position="274"/>
        <end position="289"/>
    </location>
</feature>
<dbReference type="OrthoDB" id="288464at2"/>
<dbReference type="AlphaFoldDB" id="A0A5B9QMT0"/>
<feature type="compositionally biased region" description="Polar residues" evidence="1">
    <location>
        <begin position="206"/>
        <end position="250"/>
    </location>
</feature>
<protein>
    <submittedName>
        <fullName evidence="3">Uncharacterized protein</fullName>
    </submittedName>
</protein>
<feature type="compositionally biased region" description="Polar residues" evidence="1">
    <location>
        <begin position="355"/>
        <end position="375"/>
    </location>
</feature>
<dbReference type="Proteomes" id="UP000323917">
    <property type="component" value="Chromosome"/>
</dbReference>
<dbReference type="KEGG" id="bgok:Pr1d_25990"/>
<dbReference type="EMBL" id="CP042913">
    <property type="protein sequence ID" value="QEG35303.1"/>
    <property type="molecule type" value="Genomic_DNA"/>
</dbReference>
<proteinExistence type="predicted"/>
<feature type="compositionally biased region" description="Polar residues" evidence="1">
    <location>
        <begin position="258"/>
        <end position="271"/>
    </location>
</feature>
<feature type="compositionally biased region" description="Polar residues" evidence="1">
    <location>
        <begin position="290"/>
        <end position="326"/>
    </location>
</feature>
<name>A0A5B9QMT0_9BACT</name>
<evidence type="ECO:0000256" key="1">
    <source>
        <dbReference type="SAM" id="MobiDB-lite"/>
    </source>
</evidence>
<gene>
    <name evidence="3" type="ORF">Pr1d_25990</name>
</gene>
<feature type="compositionally biased region" description="Polar residues" evidence="1">
    <location>
        <begin position="140"/>
        <end position="154"/>
    </location>
</feature>
<organism evidence="3 4">
    <name type="scientific">Bythopirellula goksoeyrii</name>
    <dbReference type="NCBI Taxonomy" id="1400387"/>
    <lineage>
        <taxon>Bacteria</taxon>
        <taxon>Pseudomonadati</taxon>
        <taxon>Planctomycetota</taxon>
        <taxon>Planctomycetia</taxon>
        <taxon>Pirellulales</taxon>
        <taxon>Lacipirellulaceae</taxon>
        <taxon>Bythopirellula</taxon>
    </lineage>
</organism>
<accession>A0A5B9QMT0</accession>
<evidence type="ECO:0000313" key="3">
    <source>
        <dbReference type="EMBL" id="QEG35303.1"/>
    </source>
</evidence>
<feature type="region of interest" description="Disordered" evidence="1">
    <location>
        <begin position="105"/>
        <end position="375"/>
    </location>
</feature>
<keyword evidence="2" id="KW-0812">Transmembrane</keyword>
<reference evidence="3 4" key="1">
    <citation type="submission" date="2019-08" db="EMBL/GenBank/DDBJ databases">
        <title>Deep-cultivation of Planctomycetes and their phenomic and genomic characterization uncovers novel biology.</title>
        <authorList>
            <person name="Wiegand S."/>
            <person name="Jogler M."/>
            <person name="Boedeker C."/>
            <person name="Pinto D."/>
            <person name="Vollmers J."/>
            <person name="Rivas-Marin E."/>
            <person name="Kohn T."/>
            <person name="Peeters S.H."/>
            <person name="Heuer A."/>
            <person name="Rast P."/>
            <person name="Oberbeckmann S."/>
            <person name="Bunk B."/>
            <person name="Jeske O."/>
            <person name="Meyerdierks A."/>
            <person name="Storesund J.E."/>
            <person name="Kallscheuer N."/>
            <person name="Luecker S."/>
            <person name="Lage O.M."/>
            <person name="Pohl T."/>
            <person name="Merkel B.J."/>
            <person name="Hornburger P."/>
            <person name="Mueller R.-W."/>
            <person name="Bruemmer F."/>
            <person name="Labrenz M."/>
            <person name="Spormann A.M."/>
            <person name="Op den Camp H."/>
            <person name="Overmann J."/>
            <person name="Amann R."/>
            <person name="Jetten M.S.M."/>
            <person name="Mascher T."/>
            <person name="Medema M.H."/>
            <person name="Devos D.P."/>
            <person name="Kaster A.-K."/>
            <person name="Ovreas L."/>
            <person name="Rohde M."/>
            <person name="Galperin M.Y."/>
            <person name="Jogler C."/>
        </authorList>
    </citation>
    <scope>NUCLEOTIDE SEQUENCE [LARGE SCALE GENOMIC DNA]</scope>
    <source>
        <strain evidence="3 4">Pr1d</strain>
    </source>
</reference>
<keyword evidence="2" id="KW-0472">Membrane</keyword>
<keyword evidence="4" id="KW-1185">Reference proteome</keyword>
<keyword evidence="2" id="KW-1133">Transmembrane helix</keyword>
<evidence type="ECO:0000313" key="4">
    <source>
        <dbReference type="Proteomes" id="UP000323917"/>
    </source>
</evidence>
<feature type="transmembrane region" description="Helical" evidence="2">
    <location>
        <begin position="433"/>
        <end position="456"/>
    </location>
</feature>
<dbReference type="RefSeq" id="WP_148073831.1">
    <property type="nucleotide sequence ID" value="NZ_CP042913.1"/>
</dbReference>
<evidence type="ECO:0000256" key="2">
    <source>
        <dbReference type="SAM" id="Phobius"/>
    </source>
</evidence>
<feature type="compositionally biased region" description="Polar residues" evidence="1">
    <location>
        <begin position="171"/>
        <end position="192"/>
    </location>
</feature>
<sequence>MVAGLGLLLASGLGIVCGWQPMPDGDASYECVIQLEPELVGTLKDGGSIPLSVDIPEHVRPIKRVRIIVGSGQVPQQSLLTNLKPWPGEGEKQSREGVVEAQYRLPNNSGDDRYHTSQQASQPVLPPGGSSLSSPEAFAQSLQNGGEAANQMSQDVLPPDPGRSISDAVDRTSQQMSSEIRNVGDSVNSNIRQLFGGEPTSVVAPPQSTNRQNSQVLPPGSSPLTATENRNTLANNGQTILPPDGNTTVDSRPVEPPVSTNQGRDWQSSGSPPGFAASNSSFGAGQSSSRTMQPGATPSTFSTGKSSVLPQNERYGNSIQPPQSSGFDVADNRNDVSASIRPTESGPGFPDFKPTSDNNLGLASPTTPASRGQSNVPEINRGMLARPANAELQGANGQSITLQNSISSPTAGSQTTQPPAQQSVAQAAANPTAMFPLLLSWVLLSGSGAGNLYLFWSYLDIRNKYRDVLYDASRKLTGRGSRD</sequence>